<sequence length="522" mass="59811">MALTFADTHNMIAFLTKSDVSKGFEQIINFLNASVIQYALMVNPTIYVSCIKQFWSSVSLKKTNDVVRLQALIDRRKVIITEDTVRQALQLDDADNIDCLPNEEIFAELTRMGYEKPSTNLVRNVDSSSKVYMYPRFLQLMIDAQVGDLSSHTTKYTSPALYTKSFCQYEKGWGIAELDADEDATLEEVATEVAKDADVQGSLEESQAQVYHLDLEHAQKVLITAAATTITTAPMPKASAARRRKGVVIRDPEETATPSVIVHSKPKSKDKGKGIIVEEPKPLKKQAQIEHDEAYARELEAELNANINWNEVIEHVKRKEKQDNTVMRYQALKRKPQTEAQARKNMMVYLKNMAGFKMNFFKAKKHKLDEEVEELKTHLHIVPNDEDDVYTEATPLALKVPVVDYQLHTEHNKPYYKIIRADGTHQLFLSFISLLRNFGREDLKMLWKIIQERFASSEPKNFSYDFLLNTLKTMFEKPNVEAHIWKNQRGSYGLAKVKSLEVIRILWSSHHHFHNYSDDPAG</sequence>
<organism evidence="1">
    <name type="scientific">Tanacetum cinerariifolium</name>
    <name type="common">Dalmatian daisy</name>
    <name type="synonym">Chrysanthemum cinerariifolium</name>
    <dbReference type="NCBI Taxonomy" id="118510"/>
    <lineage>
        <taxon>Eukaryota</taxon>
        <taxon>Viridiplantae</taxon>
        <taxon>Streptophyta</taxon>
        <taxon>Embryophyta</taxon>
        <taxon>Tracheophyta</taxon>
        <taxon>Spermatophyta</taxon>
        <taxon>Magnoliopsida</taxon>
        <taxon>eudicotyledons</taxon>
        <taxon>Gunneridae</taxon>
        <taxon>Pentapetalae</taxon>
        <taxon>asterids</taxon>
        <taxon>campanulids</taxon>
        <taxon>Asterales</taxon>
        <taxon>Asteraceae</taxon>
        <taxon>Asteroideae</taxon>
        <taxon>Anthemideae</taxon>
        <taxon>Anthemidinae</taxon>
        <taxon>Tanacetum</taxon>
    </lineage>
</organism>
<gene>
    <name evidence="1" type="ORF">Tci_003484</name>
</gene>
<accession>A0A6L2J3V2</accession>
<evidence type="ECO:0000313" key="1">
    <source>
        <dbReference type="EMBL" id="GEU31506.1"/>
    </source>
</evidence>
<dbReference type="AlphaFoldDB" id="A0A6L2J3V2"/>
<name>A0A6L2J3V2_TANCI</name>
<reference evidence="1" key="1">
    <citation type="journal article" date="2019" name="Sci. Rep.">
        <title>Draft genome of Tanacetum cinerariifolium, the natural source of mosquito coil.</title>
        <authorList>
            <person name="Yamashiro T."/>
            <person name="Shiraishi A."/>
            <person name="Satake H."/>
            <person name="Nakayama K."/>
        </authorList>
    </citation>
    <scope>NUCLEOTIDE SEQUENCE</scope>
</reference>
<proteinExistence type="predicted"/>
<comment type="caution">
    <text evidence="1">The sequence shown here is derived from an EMBL/GenBank/DDBJ whole genome shotgun (WGS) entry which is preliminary data.</text>
</comment>
<dbReference type="EMBL" id="BKCJ010000258">
    <property type="protein sequence ID" value="GEU31506.1"/>
    <property type="molecule type" value="Genomic_DNA"/>
</dbReference>
<protein>
    <recommendedName>
        <fullName evidence="2">Xylulose kinase-1</fullName>
    </recommendedName>
</protein>
<evidence type="ECO:0008006" key="2">
    <source>
        <dbReference type="Google" id="ProtNLM"/>
    </source>
</evidence>